<evidence type="ECO:0000313" key="3">
    <source>
        <dbReference type="EMBL" id="TQV74904.1"/>
    </source>
</evidence>
<dbReference type="RefSeq" id="WP_142941522.1">
    <property type="nucleotide sequence ID" value="NZ_VIKR01000002.1"/>
</dbReference>
<dbReference type="InterPro" id="IPR011322">
    <property type="entry name" value="N-reg_PII-like_a/b"/>
</dbReference>
<evidence type="ECO:0000256" key="2">
    <source>
        <dbReference type="RuleBase" id="RU003936"/>
    </source>
</evidence>
<keyword evidence="4" id="KW-1185">Reference proteome</keyword>
<dbReference type="SMART" id="SM00938">
    <property type="entry name" value="P-II"/>
    <property type="match status" value="1"/>
</dbReference>
<organism evidence="3 4">
    <name type="scientific">Aliikangiella marina</name>
    <dbReference type="NCBI Taxonomy" id="1712262"/>
    <lineage>
        <taxon>Bacteria</taxon>
        <taxon>Pseudomonadati</taxon>
        <taxon>Pseudomonadota</taxon>
        <taxon>Gammaproteobacteria</taxon>
        <taxon>Oceanospirillales</taxon>
        <taxon>Pleioneaceae</taxon>
        <taxon>Aliikangiella</taxon>
    </lineage>
</organism>
<dbReference type="Pfam" id="PF00543">
    <property type="entry name" value="P-II"/>
    <property type="match status" value="1"/>
</dbReference>
<dbReference type="EMBL" id="VIKR01000002">
    <property type="protein sequence ID" value="TQV74904.1"/>
    <property type="molecule type" value="Genomic_DNA"/>
</dbReference>
<feature type="modified residue" description="O-UMP-tyrosine" evidence="1">
    <location>
        <position position="51"/>
    </location>
</feature>
<dbReference type="PROSITE" id="PS51343">
    <property type="entry name" value="PII_GLNB_DOM"/>
    <property type="match status" value="1"/>
</dbReference>
<name>A0A545TCG3_9GAMM</name>
<evidence type="ECO:0000256" key="1">
    <source>
        <dbReference type="PIRSR" id="PIRSR602187-50"/>
    </source>
</evidence>
<dbReference type="PROSITE" id="PS00638">
    <property type="entry name" value="PII_GLNB_CTER"/>
    <property type="match status" value="1"/>
</dbReference>
<accession>A0A545TCG3</accession>
<comment type="similarity">
    <text evidence="2">Belongs to the P(II) protein family.</text>
</comment>
<reference evidence="3 4" key="1">
    <citation type="submission" date="2019-06" db="EMBL/GenBank/DDBJ databases">
        <title>Draft genome of Aliikangiella marina GYP-15.</title>
        <authorList>
            <person name="Wang G."/>
        </authorList>
    </citation>
    <scope>NUCLEOTIDE SEQUENCE [LARGE SCALE GENOMIC DNA]</scope>
    <source>
        <strain evidence="3 4">GYP-15</strain>
    </source>
</reference>
<sequence>MYWLTAIVRPFKLSDVYERLLSDGVGGMTVTEVKGFGNQRADTEIYRGNAYTSRFVPKVKIELAVSEKDLERVVESIVESSQTGSPGDGKIFVYKLEQALRIRTGEVDLEAI</sequence>
<keyword evidence="1" id="KW-0597">Phosphoprotein</keyword>
<dbReference type="GO" id="GO:0030234">
    <property type="term" value="F:enzyme regulator activity"/>
    <property type="evidence" value="ECO:0007669"/>
    <property type="project" value="InterPro"/>
</dbReference>
<dbReference type="PANTHER" id="PTHR30115">
    <property type="entry name" value="NITROGEN REGULATORY PROTEIN P-II"/>
    <property type="match status" value="1"/>
</dbReference>
<protein>
    <submittedName>
        <fullName evidence="3">P-II family nitrogen regulator</fullName>
    </submittedName>
</protein>
<dbReference type="GO" id="GO:0005524">
    <property type="term" value="F:ATP binding"/>
    <property type="evidence" value="ECO:0007669"/>
    <property type="project" value="TreeGrafter"/>
</dbReference>
<dbReference type="PRINTS" id="PR00340">
    <property type="entry name" value="PIIGLNB"/>
</dbReference>
<dbReference type="OrthoDB" id="9802729at2"/>
<dbReference type="PANTHER" id="PTHR30115:SF20">
    <property type="entry name" value="NITROGEN REGULATORY PROTEIN GLNK"/>
    <property type="match status" value="1"/>
</dbReference>
<dbReference type="Proteomes" id="UP000317839">
    <property type="component" value="Unassembled WGS sequence"/>
</dbReference>
<evidence type="ECO:0000313" key="4">
    <source>
        <dbReference type="Proteomes" id="UP000317839"/>
    </source>
</evidence>
<gene>
    <name evidence="3" type="ORF">FLL45_08050</name>
</gene>
<dbReference type="SUPFAM" id="SSF54913">
    <property type="entry name" value="GlnB-like"/>
    <property type="match status" value="1"/>
</dbReference>
<dbReference type="GO" id="GO:0005829">
    <property type="term" value="C:cytosol"/>
    <property type="evidence" value="ECO:0007669"/>
    <property type="project" value="TreeGrafter"/>
</dbReference>
<proteinExistence type="inferred from homology"/>
<dbReference type="InterPro" id="IPR017918">
    <property type="entry name" value="N-reg_PII_CS"/>
</dbReference>
<dbReference type="Gene3D" id="3.30.70.120">
    <property type="match status" value="1"/>
</dbReference>
<comment type="caution">
    <text evidence="3">The sequence shown here is derived from an EMBL/GenBank/DDBJ whole genome shotgun (WGS) entry which is preliminary data.</text>
</comment>
<dbReference type="AlphaFoldDB" id="A0A545TCG3"/>
<dbReference type="InterPro" id="IPR002187">
    <property type="entry name" value="N-reg_PII"/>
</dbReference>
<dbReference type="InterPro" id="IPR015867">
    <property type="entry name" value="N-reg_PII/ATP_PRibTrfase_C"/>
</dbReference>
<dbReference type="GO" id="GO:0006808">
    <property type="term" value="P:regulation of nitrogen utilization"/>
    <property type="evidence" value="ECO:0007669"/>
    <property type="project" value="InterPro"/>
</dbReference>